<gene>
    <name evidence="1" type="ORF">HNR36_001500</name>
</gene>
<keyword evidence="2" id="KW-1185">Reference proteome</keyword>
<reference evidence="1 2" key="1">
    <citation type="submission" date="2020-08" db="EMBL/GenBank/DDBJ databases">
        <title>Genomic Encyclopedia of Type Strains, Phase IV (KMG-IV): sequencing the most valuable type-strain genomes for metagenomic binning, comparative biology and taxonomic classification.</title>
        <authorList>
            <person name="Goeker M."/>
        </authorList>
    </citation>
    <scope>NUCLEOTIDE SEQUENCE [LARGE SCALE GENOMIC DNA]</scope>
    <source>
        <strain evidence="1 2">DSM 10633</strain>
    </source>
</reference>
<proteinExistence type="predicted"/>
<dbReference type="AlphaFoldDB" id="A0A840PT10"/>
<dbReference type="Pfam" id="PF13797">
    <property type="entry name" value="Post_transc_reg"/>
    <property type="match status" value="1"/>
</dbReference>
<organism evidence="1 2">
    <name type="scientific">Ureibacillus thermosphaericus</name>
    <dbReference type="NCBI Taxonomy" id="51173"/>
    <lineage>
        <taxon>Bacteria</taxon>
        <taxon>Bacillati</taxon>
        <taxon>Bacillota</taxon>
        <taxon>Bacilli</taxon>
        <taxon>Bacillales</taxon>
        <taxon>Caryophanaceae</taxon>
        <taxon>Ureibacillus</taxon>
    </lineage>
</organism>
<dbReference type="EMBL" id="JACHGZ010000015">
    <property type="protein sequence ID" value="MBB5149113.1"/>
    <property type="molecule type" value="Genomic_DNA"/>
</dbReference>
<name>A0A840PT10_URETH</name>
<dbReference type="Proteomes" id="UP000557217">
    <property type="component" value="Unassembled WGS sequence"/>
</dbReference>
<evidence type="ECO:0000313" key="1">
    <source>
        <dbReference type="EMBL" id="MBB5149113.1"/>
    </source>
</evidence>
<evidence type="ECO:0000313" key="2">
    <source>
        <dbReference type="Proteomes" id="UP000557217"/>
    </source>
</evidence>
<protein>
    <recommendedName>
        <fullName evidence="3">Post-transcriptional regulator</fullName>
    </recommendedName>
</protein>
<accession>A0A840PT10</accession>
<sequence>MVEHERLFSKVLPVLKSKLEEMNLNGYEGITIEEIWNYCLQKKWRKKNLDEIRIHEAVSTIFSLKASEIVNYLQIQQFQSTNWFSEVNQEELRELLNPTNNNNSDKENV</sequence>
<dbReference type="RefSeq" id="WP_016838390.1">
    <property type="nucleotide sequence ID" value="NZ_JAAXPW010000016.1"/>
</dbReference>
<dbReference type="InterPro" id="IPR025716">
    <property type="entry name" value="Post-transcriptional_regulator"/>
</dbReference>
<evidence type="ECO:0008006" key="3">
    <source>
        <dbReference type="Google" id="ProtNLM"/>
    </source>
</evidence>
<comment type="caution">
    <text evidence="1">The sequence shown here is derived from an EMBL/GenBank/DDBJ whole genome shotgun (WGS) entry which is preliminary data.</text>
</comment>